<dbReference type="Pfam" id="PF02771">
    <property type="entry name" value="Acyl-CoA_dh_N"/>
    <property type="match status" value="1"/>
</dbReference>
<dbReference type="Proteomes" id="UP001592581">
    <property type="component" value="Unassembled WGS sequence"/>
</dbReference>
<dbReference type="RefSeq" id="WP_380563270.1">
    <property type="nucleotide sequence ID" value="NZ_JBEUKS010000001.1"/>
</dbReference>
<keyword evidence="5 6" id="KW-0560">Oxidoreductase</keyword>
<dbReference type="SUPFAM" id="SSF47203">
    <property type="entry name" value="Acyl-CoA dehydrogenase C-terminal domain-like"/>
    <property type="match status" value="1"/>
</dbReference>
<evidence type="ECO:0000259" key="7">
    <source>
        <dbReference type="Pfam" id="PF00441"/>
    </source>
</evidence>
<keyword evidence="4 6" id="KW-0274">FAD</keyword>
<evidence type="ECO:0000313" key="10">
    <source>
        <dbReference type="EMBL" id="MFC1437732.1"/>
    </source>
</evidence>
<evidence type="ECO:0000256" key="3">
    <source>
        <dbReference type="ARBA" id="ARBA00022630"/>
    </source>
</evidence>
<dbReference type="EMBL" id="JBEUKS010000001">
    <property type="protein sequence ID" value="MFC1437732.1"/>
    <property type="molecule type" value="Genomic_DNA"/>
</dbReference>
<reference evidence="10 11" key="1">
    <citation type="submission" date="2024-06" db="EMBL/GenBank/DDBJ databases">
        <authorList>
            <person name="Lee S.D."/>
        </authorList>
    </citation>
    <scope>NUCLEOTIDE SEQUENCE [LARGE SCALE GENOMIC DNA]</scope>
    <source>
        <strain evidence="10 11">N1-10</strain>
    </source>
</reference>
<dbReference type="InterPro" id="IPR036250">
    <property type="entry name" value="AcylCo_DH-like_C"/>
</dbReference>
<dbReference type="InterPro" id="IPR046373">
    <property type="entry name" value="Acyl-CoA_Oxase/DH_mid-dom_sf"/>
</dbReference>
<evidence type="ECO:0000256" key="2">
    <source>
        <dbReference type="ARBA" id="ARBA00009347"/>
    </source>
</evidence>
<dbReference type="InterPro" id="IPR013786">
    <property type="entry name" value="AcylCoA_DH/ox_N"/>
</dbReference>
<gene>
    <name evidence="10" type="ORF">ABUW04_05625</name>
</gene>
<evidence type="ECO:0000259" key="9">
    <source>
        <dbReference type="Pfam" id="PF02771"/>
    </source>
</evidence>
<dbReference type="SUPFAM" id="SSF56645">
    <property type="entry name" value="Acyl-CoA dehydrogenase NM domain-like"/>
    <property type="match status" value="1"/>
</dbReference>
<dbReference type="PANTHER" id="PTHR43292">
    <property type="entry name" value="ACYL-COA DEHYDROGENASE"/>
    <property type="match status" value="1"/>
</dbReference>
<accession>A0ABV6XHV5</accession>
<comment type="cofactor">
    <cofactor evidence="1 6">
        <name>FAD</name>
        <dbReference type="ChEBI" id="CHEBI:57692"/>
    </cofactor>
</comment>
<dbReference type="Pfam" id="PF02770">
    <property type="entry name" value="Acyl-CoA_dh_M"/>
    <property type="match status" value="1"/>
</dbReference>
<feature type="domain" description="Acyl-CoA oxidase/dehydrogenase middle" evidence="8">
    <location>
        <begin position="134"/>
        <end position="228"/>
    </location>
</feature>
<protein>
    <submittedName>
        <fullName evidence="10">Acyl-CoA dehydrogenase family protein</fullName>
    </submittedName>
</protein>
<dbReference type="InterPro" id="IPR009075">
    <property type="entry name" value="AcylCo_DH/oxidase_C"/>
</dbReference>
<evidence type="ECO:0000313" key="11">
    <source>
        <dbReference type="Proteomes" id="UP001592581"/>
    </source>
</evidence>
<evidence type="ECO:0000259" key="8">
    <source>
        <dbReference type="Pfam" id="PF02770"/>
    </source>
</evidence>
<feature type="domain" description="Acyl-CoA dehydrogenase/oxidase N-terminal" evidence="9">
    <location>
        <begin position="22"/>
        <end position="129"/>
    </location>
</feature>
<sequence>MSTAQAGPEVDLDLGPGAAALRIRLRALLAQELPPDWVAPFSLAPDVRAVVARVCRRLADEGLLTLSWPVEYGGGGADLWQQTVLREEMWAHFEPRGPQYMGLNWVGPVLMEVGTAEQRARHLPGISSGTAVWCQGFSEPEAGTDLGSLKLAARRDGEAWVLDGQKIWTSYAGLAQWCFLAARTSRTENKHDGITIFLVPMDSPGITVVPIDSMMGEQHLNEVFFDSVRVGDEAVLGEVGRGWDVMGLVLKHERIGIPRYARDDRVLCELAGHQGLDEATAAAEYVRALVHTRVARLLSYRAVALSEAGRLTQQVASLARLASIQLDQEVAELAADVCGAEGLTPDPGRGLLGQVEDVLRYSRSATIASGTIEVQRLVVARAALEGADRAS</sequence>
<proteinExistence type="inferred from homology"/>
<organism evidence="10 11">
    <name type="scientific">Streptacidiphilus jeojiensis</name>
    <dbReference type="NCBI Taxonomy" id="3229225"/>
    <lineage>
        <taxon>Bacteria</taxon>
        <taxon>Bacillati</taxon>
        <taxon>Actinomycetota</taxon>
        <taxon>Actinomycetes</taxon>
        <taxon>Kitasatosporales</taxon>
        <taxon>Streptomycetaceae</taxon>
        <taxon>Streptacidiphilus</taxon>
    </lineage>
</organism>
<comment type="caution">
    <text evidence="10">The sequence shown here is derived from an EMBL/GenBank/DDBJ whole genome shotgun (WGS) entry which is preliminary data.</text>
</comment>
<evidence type="ECO:0000256" key="5">
    <source>
        <dbReference type="ARBA" id="ARBA00023002"/>
    </source>
</evidence>
<dbReference type="Gene3D" id="2.40.110.10">
    <property type="entry name" value="Butyryl-CoA Dehydrogenase, subunit A, domain 2"/>
    <property type="match status" value="1"/>
</dbReference>
<keyword evidence="11" id="KW-1185">Reference proteome</keyword>
<name>A0ABV6XHV5_9ACTN</name>
<dbReference type="Gene3D" id="1.10.540.10">
    <property type="entry name" value="Acyl-CoA dehydrogenase/oxidase, N-terminal domain"/>
    <property type="match status" value="1"/>
</dbReference>
<dbReference type="InterPro" id="IPR052161">
    <property type="entry name" value="Mycobact_Acyl-CoA_DH"/>
</dbReference>
<dbReference type="Pfam" id="PF00441">
    <property type="entry name" value="Acyl-CoA_dh_1"/>
    <property type="match status" value="1"/>
</dbReference>
<dbReference type="InterPro" id="IPR009100">
    <property type="entry name" value="AcylCoA_DH/oxidase_NM_dom_sf"/>
</dbReference>
<dbReference type="InterPro" id="IPR037069">
    <property type="entry name" value="AcylCoA_DH/ox_N_sf"/>
</dbReference>
<evidence type="ECO:0000256" key="1">
    <source>
        <dbReference type="ARBA" id="ARBA00001974"/>
    </source>
</evidence>
<dbReference type="InterPro" id="IPR006091">
    <property type="entry name" value="Acyl-CoA_Oxase/DH_mid-dom"/>
</dbReference>
<comment type="similarity">
    <text evidence="2 6">Belongs to the acyl-CoA dehydrogenase family.</text>
</comment>
<feature type="domain" description="Acyl-CoA dehydrogenase/oxidase C-terminal" evidence="7">
    <location>
        <begin position="280"/>
        <end position="383"/>
    </location>
</feature>
<dbReference type="PANTHER" id="PTHR43292:SF3">
    <property type="entry name" value="ACYL-COA DEHYDROGENASE FADE29"/>
    <property type="match status" value="1"/>
</dbReference>
<evidence type="ECO:0000256" key="4">
    <source>
        <dbReference type="ARBA" id="ARBA00022827"/>
    </source>
</evidence>
<evidence type="ECO:0000256" key="6">
    <source>
        <dbReference type="RuleBase" id="RU362125"/>
    </source>
</evidence>
<dbReference type="Gene3D" id="1.20.140.10">
    <property type="entry name" value="Butyryl-CoA Dehydrogenase, subunit A, domain 3"/>
    <property type="match status" value="1"/>
</dbReference>
<keyword evidence="3 6" id="KW-0285">Flavoprotein</keyword>